<accession>A0ABR4K4Q4</accession>
<proteinExistence type="predicted"/>
<name>A0ABR4K4Q4_9EURO</name>
<sequence length="380" mass="41159">MSVAGLLQNINSVTETLPGQVSEGDRLALLTACDKLRAALEVPMETTMRVTGGVYESAALITAINMGLIDAGVTAAATQPTFTISQLAEVTSADPLLIVDVATFKSTPLAQACATGSPFKEIAIHLASHGPAAALLPDYFAEKGYISPNDTYDSPFQYAMRTKLHYFDYVGASPRLQHALNTVMSTCPGNLGQDWFEYYPVKERLRVDDPSHVLFVDIGGNTGGDVATFKKRFPDLPGRVILQDLFSVIEGAQTSPAGVESMGHDFFTPQPVKGAKAYYLRLVIHDWPDKQAKIILEHIRDAMAPDSILLLNETLVPESGVPLYDAEMDMTMMVVFGSLNRSEAQFLELLDAVGFEVARVCKPEVVIPGSTALFEAVLKK</sequence>
<feature type="domain" description="O-methyltransferase C-terminal" evidence="4">
    <location>
        <begin position="214"/>
        <end position="356"/>
    </location>
</feature>
<organism evidence="5 6">
    <name type="scientific">Aspergillus pseudodeflectus</name>
    <dbReference type="NCBI Taxonomy" id="176178"/>
    <lineage>
        <taxon>Eukaryota</taxon>
        <taxon>Fungi</taxon>
        <taxon>Dikarya</taxon>
        <taxon>Ascomycota</taxon>
        <taxon>Pezizomycotina</taxon>
        <taxon>Eurotiomycetes</taxon>
        <taxon>Eurotiomycetidae</taxon>
        <taxon>Eurotiales</taxon>
        <taxon>Aspergillaceae</taxon>
        <taxon>Aspergillus</taxon>
        <taxon>Aspergillus subgen. Nidulantes</taxon>
    </lineage>
</organism>
<dbReference type="InterPro" id="IPR001077">
    <property type="entry name" value="COMT_C"/>
</dbReference>
<dbReference type="Pfam" id="PF00891">
    <property type="entry name" value="Methyltransf_2"/>
    <property type="match status" value="1"/>
</dbReference>
<dbReference type="PANTHER" id="PTHR43712">
    <property type="entry name" value="PUTATIVE (AFU_ORTHOLOGUE AFUA_4G14580)-RELATED"/>
    <property type="match status" value="1"/>
</dbReference>
<dbReference type="InterPro" id="IPR029063">
    <property type="entry name" value="SAM-dependent_MTases_sf"/>
</dbReference>
<dbReference type="PROSITE" id="PS51683">
    <property type="entry name" value="SAM_OMT_II"/>
    <property type="match status" value="1"/>
</dbReference>
<evidence type="ECO:0000256" key="2">
    <source>
        <dbReference type="ARBA" id="ARBA00022679"/>
    </source>
</evidence>
<evidence type="ECO:0000259" key="4">
    <source>
        <dbReference type="Pfam" id="PF00891"/>
    </source>
</evidence>
<dbReference type="Gene3D" id="3.40.50.150">
    <property type="entry name" value="Vaccinia Virus protein VP39"/>
    <property type="match status" value="1"/>
</dbReference>
<dbReference type="PANTHER" id="PTHR43712:SF11">
    <property type="entry name" value="O-METHYLTRANSFERASE (AFU_ORTHOLOGUE AFUA_2G17820)-RELATED"/>
    <property type="match status" value="1"/>
</dbReference>
<evidence type="ECO:0000313" key="5">
    <source>
        <dbReference type="EMBL" id="KAL2847007.1"/>
    </source>
</evidence>
<keyword evidence="6" id="KW-1185">Reference proteome</keyword>
<dbReference type="GO" id="GO:0032259">
    <property type="term" value="P:methylation"/>
    <property type="evidence" value="ECO:0007669"/>
    <property type="project" value="UniProtKB-KW"/>
</dbReference>
<dbReference type="GeneID" id="98161215"/>
<gene>
    <name evidence="5" type="ORF">BJX68DRAFT_268307</name>
</gene>
<dbReference type="Proteomes" id="UP001610444">
    <property type="component" value="Unassembled WGS sequence"/>
</dbReference>
<keyword evidence="3" id="KW-0949">S-adenosyl-L-methionine</keyword>
<protein>
    <submittedName>
        <fullName evidence="5">S-adenosyl-L-methionine-dependent methyltransferase</fullName>
    </submittedName>
</protein>
<keyword evidence="1 5" id="KW-0489">Methyltransferase</keyword>
<dbReference type="RefSeq" id="XP_070897454.1">
    <property type="nucleotide sequence ID" value="XM_071046051.1"/>
</dbReference>
<dbReference type="EMBL" id="JBFXLR010000030">
    <property type="protein sequence ID" value="KAL2847007.1"/>
    <property type="molecule type" value="Genomic_DNA"/>
</dbReference>
<comment type="caution">
    <text evidence="5">The sequence shown here is derived from an EMBL/GenBank/DDBJ whole genome shotgun (WGS) entry which is preliminary data.</text>
</comment>
<dbReference type="InterPro" id="IPR016461">
    <property type="entry name" value="COMT-like"/>
</dbReference>
<reference evidence="5 6" key="1">
    <citation type="submission" date="2024-07" db="EMBL/GenBank/DDBJ databases">
        <title>Section-level genome sequencing and comparative genomics of Aspergillus sections Usti and Cavernicolus.</title>
        <authorList>
            <consortium name="Lawrence Berkeley National Laboratory"/>
            <person name="Nybo J.L."/>
            <person name="Vesth T.C."/>
            <person name="Theobald S."/>
            <person name="Frisvad J.C."/>
            <person name="Larsen T.O."/>
            <person name="Kjaerboelling I."/>
            <person name="Rothschild-Mancinelli K."/>
            <person name="Lyhne E.K."/>
            <person name="Kogle M.E."/>
            <person name="Barry K."/>
            <person name="Clum A."/>
            <person name="Na H."/>
            <person name="Ledsgaard L."/>
            <person name="Lin J."/>
            <person name="Lipzen A."/>
            <person name="Kuo A."/>
            <person name="Riley R."/>
            <person name="Mondo S."/>
            <person name="LaButti K."/>
            <person name="Haridas S."/>
            <person name="Pangalinan J."/>
            <person name="Salamov A.A."/>
            <person name="Simmons B.A."/>
            <person name="Magnuson J.K."/>
            <person name="Chen J."/>
            <person name="Drula E."/>
            <person name="Henrissat B."/>
            <person name="Wiebenga A."/>
            <person name="Lubbers R.J."/>
            <person name="Gomes A.C."/>
            <person name="Macurrencykelacurrency M.R."/>
            <person name="Stajich J."/>
            <person name="Grigoriev I.V."/>
            <person name="Mortensen U.H."/>
            <person name="De vries R.P."/>
            <person name="Baker S.E."/>
            <person name="Andersen M.R."/>
        </authorList>
    </citation>
    <scope>NUCLEOTIDE SEQUENCE [LARGE SCALE GENOMIC DNA]</scope>
    <source>
        <strain evidence="5 6">CBS 756.74</strain>
    </source>
</reference>
<evidence type="ECO:0000313" key="6">
    <source>
        <dbReference type="Proteomes" id="UP001610444"/>
    </source>
</evidence>
<dbReference type="PIRSF" id="PIRSF005739">
    <property type="entry name" value="O-mtase"/>
    <property type="match status" value="1"/>
</dbReference>
<evidence type="ECO:0000256" key="3">
    <source>
        <dbReference type="ARBA" id="ARBA00022691"/>
    </source>
</evidence>
<evidence type="ECO:0000256" key="1">
    <source>
        <dbReference type="ARBA" id="ARBA00022603"/>
    </source>
</evidence>
<keyword evidence="2" id="KW-0808">Transferase</keyword>
<dbReference type="SUPFAM" id="SSF53335">
    <property type="entry name" value="S-adenosyl-L-methionine-dependent methyltransferases"/>
    <property type="match status" value="1"/>
</dbReference>
<dbReference type="GO" id="GO:0008168">
    <property type="term" value="F:methyltransferase activity"/>
    <property type="evidence" value="ECO:0007669"/>
    <property type="project" value="UniProtKB-KW"/>
</dbReference>